<evidence type="ECO:0000313" key="3">
    <source>
        <dbReference type="Proteomes" id="UP000270581"/>
    </source>
</evidence>
<feature type="compositionally biased region" description="Acidic residues" evidence="1">
    <location>
        <begin position="59"/>
        <end position="74"/>
    </location>
</feature>
<dbReference type="AlphaFoldDB" id="A0AAJ4R6Y2"/>
<feature type="region of interest" description="Disordered" evidence="1">
    <location>
        <begin position="22"/>
        <end position="108"/>
    </location>
</feature>
<evidence type="ECO:0000256" key="1">
    <source>
        <dbReference type="SAM" id="MobiDB-lite"/>
    </source>
</evidence>
<reference evidence="2 3" key="1">
    <citation type="submission" date="2018-11" db="EMBL/GenBank/DDBJ databases">
        <title>Genome sequences of Natronomonas sp. CBA1133.</title>
        <authorList>
            <person name="Roh S.W."/>
            <person name="Cha I.-T."/>
        </authorList>
    </citation>
    <scope>NUCLEOTIDE SEQUENCE [LARGE SCALE GENOMIC DNA]</scope>
    <source>
        <strain evidence="2 3">CBA1133</strain>
    </source>
</reference>
<gene>
    <name evidence="2" type="ORF">Nmn1133_01355</name>
</gene>
<evidence type="ECO:0000313" key="2">
    <source>
        <dbReference type="EMBL" id="RNJ25469.1"/>
    </source>
</evidence>
<sequence>MTLACPVDGCLSHHPHAHSLSMHMARKQDDDHAEWSSLDEANEEIYQRNDLALGGGGDEQAEKDDPPADAEAEPAEAGSSESDPTRADGGRRPPEAGEDPAPARQVPDHYVTIEEFLAGVEEELPDGMTETDEWAAFRSDLLDGPDEYVDERASDIEAGEVETAA</sequence>
<keyword evidence="3" id="KW-1185">Reference proteome</keyword>
<accession>A0AAJ4R6Y2</accession>
<proteinExistence type="predicted"/>
<feature type="compositionally biased region" description="Basic and acidic residues" evidence="1">
    <location>
        <begin position="83"/>
        <end position="95"/>
    </location>
</feature>
<organism evidence="2 3">
    <name type="scientific">Halosegnis longus</name>
    <dbReference type="NCBI Taxonomy" id="2216012"/>
    <lineage>
        <taxon>Archaea</taxon>
        <taxon>Methanobacteriati</taxon>
        <taxon>Methanobacteriota</taxon>
        <taxon>Stenosarchaea group</taxon>
        <taxon>Halobacteria</taxon>
        <taxon>Halobacteriales</taxon>
        <taxon>Natronomonadaceae</taxon>
        <taxon>Halosegnis</taxon>
    </lineage>
</organism>
<dbReference type="Proteomes" id="UP000270581">
    <property type="component" value="Unassembled WGS sequence"/>
</dbReference>
<protein>
    <submittedName>
        <fullName evidence="2">Uncharacterized protein</fullName>
    </submittedName>
</protein>
<dbReference type="EMBL" id="RJJC01000001">
    <property type="protein sequence ID" value="RNJ25469.1"/>
    <property type="molecule type" value="Genomic_DNA"/>
</dbReference>
<comment type="caution">
    <text evidence="2">The sequence shown here is derived from an EMBL/GenBank/DDBJ whole genome shotgun (WGS) entry which is preliminary data.</text>
</comment>
<name>A0AAJ4R6Y2_9EURY</name>